<feature type="region of interest" description="Disordered" evidence="1">
    <location>
        <begin position="1"/>
        <end position="23"/>
    </location>
</feature>
<reference evidence="2" key="2">
    <citation type="journal article" date="2023" name="Int. J. Mol. Sci.">
        <title>De Novo Assembly and Annotation of 11 Diverse Shrub Willow (Salix) Genomes Reveals Novel Gene Organization in Sex-Linked Regions.</title>
        <authorList>
            <person name="Hyden B."/>
            <person name="Feng K."/>
            <person name="Yates T.B."/>
            <person name="Jawdy S."/>
            <person name="Cereghino C."/>
            <person name="Smart L.B."/>
            <person name="Muchero W."/>
        </authorList>
    </citation>
    <scope>NUCLEOTIDE SEQUENCE</scope>
    <source>
        <tissue evidence="2">Shoot tip</tissue>
    </source>
</reference>
<keyword evidence="3" id="KW-1185">Reference proteome</keyword>
<accession>A0ABQ8ZQQ1</accession>
<evidence type="ECO:0000256" key="1">
    <source>
        <dbReference type="SAM" id="MobiDB-lite"/>
    </source>
</evidence>
<gene>
    <name evidence="2" type="ORF">OIU77_017931</name>
</gene>
<feature type="region of interest" description="Disordered" evidence="1">
    <location>
        <begin position="88"/>
        <end position="112"/>
    </location>
</feature>
<proteinExistence type="predicted"/>
<evidence type="ECO:0000313" key="2">
    <source>
        <dbReference type="EMBL" id="KAJ6304148.1"/>
    </source>
</evidence>
<name>A0ABQ8ZQQ1_9ROSI</name>
<sequence>MYTSSSPLRRAQERDRRIGRYTSAHLGYTTTGAPPMCCRCENQFLMGFSSSHFYYDSTWNSIIANEQYEDSTESQLSGYLQWLDEKVDGEDSDQSTEKGYQSASRPVHCKLP</sequence>
<organism evidence="2 3">
    <name type="scientific">Salix suchowensis</name>
    <dbReference type="NCBI Taxonomy" id="1278906"/>
    <lineage>
        <taxon>Eukaryota</taxon>
        <taxon>Viridiplantae</taxon>
        <taxon>Streptophyta</taxon>
        <taxon>Embryophyta</taxon>
        <taxon>Tracheophyta</taxon>
        <taxon>Spermatophyta</taxon>
        <taxon>Magnoliopsida</taxon>
        <taxon>eudicotyledons</taxon>
        <taxon>Gunneridae</taxon>
        <taxon>Pentapetalae</taxon>
        <taxon>rosids</taxon>
        <taxon>fabids</taxon>
        <taxon>Malpighiales</taxon>
        <taxon>Salicaceae</taxon>
        <taxon>Saliceae</taxon>
        <taxon>Salix</taxon>
    </lineage>
</organism>
<dbReference type="EMBL" id="JAPFFI010000027">
    <property type="protein sequence ID" value="KAJ6304148.1"/>
    <property type="molecule type" value="Genomic_DNA"/>
</dbReference>
<evidence type="ECO:0000313" key="3">
    <source>
        <dbReference type="Proteomes" id="UP001141253"/>
    </source>
</evidence>
<comment type="caution">
    <text evidence="2">The sequence shown here is derived from an EMBL/GenBank/DDBJ whole genome shotgun (WGS) entry which is preliminary data.</text>
</comment>
<dbReference type="Proteomes" id="UP001141253">
    <property type="component" value="Chromosome 16"/>
</dbReference>
<reference evidence="2" key="1">
    <citation type="submission" date="2022-10" db="EMBL/GenBank/DDBJ databases">
        <authorList>
            <person name="Hyden B.L."/>
            <person name="Feng K."/>
            <person name="Yates T."/>
            <person name="Jawdy S."/>
            <person name="Smart L.B."/>
            <person name="Muchero W."/>
        </authorList>
    </citation>
    <scope>NUCLEOTIDE SEQUENCE</scope>
    <source>
        <tissue evidence="2">Shoot tip</tissue>
    </source>
</reference>
<protein>
    <submittedName>
        <fullName evidence="2">Uncharacterized protein</fullName>
    </submittedName>
</protein>